<feature type="compositionally biased region" description="Polar residues" evidence="1">
    <location>
        <begin position="779"/>
        <end position="806"/>
    </location>
</feature>
<keyword evidence="2" id="KW-0812">Transmembrane</keyword>
<evidence type="ECO:0000256" key="3">
    <source>
        <dbReference type="SAM" id="SignalP"/>
    </source>
</evidence>
<feature type="transmembrane region" description="Helical" evidence="2">
    <location>
        <begin position="559"/>
        <end position="579"/>
    </location>
</feature>
<keyword evidence="3" id="KW-0732">Signal</keyword>
<accession>A0A963Z5R8</accession>
<organism evidence="4 5">
    <name type="scientific">Acidisoma cellulosilyticum</name>
    <dbReference type="NCBI Taxonomy" id="2802395"/>
    <lineage>
        <taxon>Bacteria</taxon>
        <taxon>Pseudomonadati</taxon>
        <taxon>Pseudomonadota</taxon>
        <taxon>Alphaproteobacteria</taxon>
        <taxon>Acetobacterales</taxon>
        <taxon>Acidocellaceae</taxon>
        <taxon>Acidisoma</taxon>
    </lineage>
</organism>
<keyword evidence="2" id="KW-1133">Transmembrane helix</keyword>
<evidence type="ECO:0000313" key="4">
    <source>
        <dbReference type="EMBL" id="MCB8883031.1"/>
    </source>
</evidence>
<feature type="transmembrane region" description="Helical" evidence="2">
    <location>
        <begin position="683"/>
        <end position="705"/>
    </location>
</feature>
<feature type="transmembrane region" description="Helical" evidence="2">
    <location>
        <begin position="117"/>
        <end position="137"/>
    </location>
</feature>
<dbReference type="Proteomes" id="UP000721844">
    <property type="component" value="Unassembled WGS sequence"/>
</dbReference>
<feature type="transmembrane region" description="Helical" evidence="2">
    <location>
        <begin position="75"/>
        <end position="96"/>
    </location>
</feature>
<sequence length="806" mass="84344">MRICTLLFLVLAITVIAGPAFAQTTNPYDVSWSALDPGNDWAAQVVKSLFPTGASIGTTTTATSTGSEATVIGQIIGQFTGYVAAIACAFVCYNTIMTIHRAAESSQILGSNQSWIFVVRVGFAAVMMFPLGTGFSAGQELVEQAALWGVGMGKALYANAVQSVGPDAMIIAQPVIPGTGDVVSGLISSELCMDLVNLAGGSANPGGSNLVAIPQPVSGSDTTDGSYVTWRYSLSAGNESGDPACGSVTVNEPPKNQTTVAGVNVNMAGVQQAILQNVLNGDIRSQVENVATNLYQTKNSSALSSLQSIYTSAVNDYTKELQTTATSEQSAINSAIQGNATAARQGNLDLLTAQQAEADGTSPLETSETQQSALGWTSAGAYYLEIARLNAATLSLLNATPDVTSPTYEGIGQSMSYDLAPMVSAASAYMSTLRTTATTTDQSEPPSGVPTTLASITNEQQGSSVLEQIFNSMHISQWTLNHIVSFLLPSNQTWTDPFGGLMGLGQTLMNTALLAFVAAGLLASKAATAGMTVYQVLTFQWGGAAATVAGHALVNFLAIPIFALLTAILAPGIIIAYVLPMIPYVLWMAGVCGWIILVCEAMVAVPLWMLAHMTFGGEGLHGRGIEGWGLLFNVMFRPVLMVIGLFLSYFVYDCMSLLIRQSFGIATGFVLDGGWFVTNMIGVVVLVNIFVMLHVTAALMSFRMVTLIPHHLPRLIGLAPANRVDHEAFYQQAAWGPGDQIARGSRQALGASMQSIKDGANRGSQQSLPRGPAGYIGGPSSQGAEGSMDSTLRATTDSSGGSEDNE</sequence>
<comment type="caution">
    <text evidence="4">The sequence shown here is derived from an EMBL/GenBank/DDBJ whole genome shotgun (WGS) entry which is preliminary data.</text>
</comment>
<keyword evidence="2" id="KW-0472">Membrane</keyword>
<dbReference type="EMBL" id="JAESVA010000010">
    <property type="protein sequence ID" value="MCB8883031.1"/>
    <property type="molecule type" value="Genomic_DNA"/>
</dbReference>
<feature type="chain" id="PRO_5037148597" evidence="3">
    <location>
        <begin position="23"/>
        <end position="806"/>
    </location>
</feature>
<feature type="transmembrane region" description="Helical" evidence="2">
    <location>
        <begin position="630"/>
        <end position="650"/>
    </location>
</feature>
<evidence type="ECO:0000256" key="2">
    <source>
        <dbReference type="SAM" id="Phobius"/>
    </source>
</evidence>
<dbReference type="AlphaFoldDB" id="A0A963Z5R8"/>
<evidence type="ECO:0000256" key="1">
    <source>
        <dbReference type="SAM" id="MobiDB-lite"/>
    </source>
</evidence>
<dbReference type="NCBIfam" id="TIGR04346">
    <property type="entry name" value="DotA_TraY"/>
    <property type="match status" value="1"/>
</dbReference>
<evidence type="ECO:0000313" key="5">
    <source>
        <dbReference type="Proteomes" id="UP000721844"/>
    </source>
</evidence>
<protein>
    <submittedName>
        <fullName evidence="4">DotA/TraY family protein</fullName>
    </submittedName>
</protein>
<gene>
    <name evidence="4" type="ORF">ACELLULO517_22475</name>
</gene>
<name>A0A963Z5R8_9PROT</name>
<reference evidence="4 5" key="1">
    <citation type="journal article" date="2021" name="Microorganisms">
        <title>Acidisoma silvae sp. nov. and Acidisomacellulosilytica sp. nov., Two Acidophilic Bacteria Isolated from Decaying Wood, Hydrolyzing Cellulose and Producing Poly-3-hydroxybutyrate.</title>
        <authorList>
            <person name="Mieszkin S."/>
            <person name="Pouder E."/>
            <person name="Uroz S."/>
            <person name="Simon-Colin C."/>
            <person name="Alain K."/>
        </authorList>
    </citation>
    <scope>NUCLEOTIDE SEQUENCE [LARGE SCALE GENOMIC DNA]</scope>
    <source>
        <strain evidence="4 5">HW T5.17</strain>
    </source>
</reference>
<proteinExistence type="predicted"/>
<feature type="region of interest" description="Disordered" evidence="1">
    <location>
        <begin position="758"/>
        <end position="806"/>
    </location>
</feature>
<dbReference type="RefSeq" id="WP_227309688.1">
    <property type="nucleotide sequence ID" value="NZ_JAESVA010000010.1"/>
</dbReference>
<keyword evidence="5" id="KW-1185">Reference proteome</keyword>
<feature type="transmembrane region" description="Helical" evidence="2">
    <location>
        <begin position="534"/>
        <end position="553"/>
    </location>
</feature>
<feature type="transmembrane region" description="Helical" evidence="2">
    <location>
        <begin position="586"/>
        <end position="610"/>
    </location>
</feature>
<feature type="signal peptide" evidence="3">
    <location>
        <begin position="1"/>
        <end position="22"/>
    </location>
</feature>
<dbReference type="InterPro" id="IPR027628">
    <property type="entry name" value="DotA_TraY"/>
</dbReference>
<feature type="transmembrane region" description="Helical" evidence="2">
    <location>
        <begin position="498"/>
        <end position="522"/>
    </location>
</feature>